<accession>A0A7U4THA2</accession>
<dbReference type="SUPFAM" id="SSF56024">
    <property type="entry name" value="Phospholipase D/nuclease"/>
    <property type="match status" value="1"/>
</dbReference>
<gene>
    <name evidence="1" type="ORF">HS1_000215</name>
</gene>
<sequence>MPLISEIVGQEGVYSLLTSLYKEKDTFTTSELNELLKETGISDNLFSELVRFGLFIETKDGFYISSLGQKITLLLKAINEDEEIFQVFQELTYFYPNLRPYEIITESITNYFIDNLYNRPDFIRVYICSPWIRLDRGHIEKIESAIYKASKQYKNIQVFVITLPIERYRSRKAIDTLRNLKQLGADIVVNDKLHAKLYISEPGPLGGEYYAIFGSENLTGRGNIELAIKIKNDNEILRKLNSYFYEIRQESYILKEV</sequence>
<organism evidence="1 2">
    <name type="scientific">Desulfofervidus auxilii</name>
    <dbReference type="NCBI Taxonomy" id="1621989"/>
    <lineage>
        <taxon>Bacteria</taxon>
        <taxon>Pseudomonadati</taxon>
        <taxon>Thermodesulfobacteriota</taxon>
        <taxon>Candidatus Desulfofervidia</taxon>
        <taxon>Candidatus Desulfofervidales</taxon>
        <taxon>Candidatus Desulfofervidaceae</taxon>
        <taxon>Candidatus Desulfofervidus</taxon>
    </lineage>
</organism>
<proteinExistence type="predicted"/>
<dbReference type="OrthoDB" id="9974300at2"/>
<evidence type="ECO:0000313" key="2">
    <source>
        <dbReference type="Proteomes" id="UP000070560"/>
    </source>
</evidence>
<reference evidence="1 2" key="1">
    <citation type="submission" date="2015-10" db="EMBL/GenBank/DDBJ databases">
        <title>Candidatus Desulfofervidus auxilii, a hydrogenotrophic sulfate-reducing bacterium involved in the thermophilic anaerobic oxidation of methane.</title>
        <authorList>
            <person name="Krukenberg V."/>
            <person name="Richter M."/>
            <person name="Wegener G."/>
        </authorList>
    </citation>
    <scope>NUCLEOTIDE SEQUENCE [LARGE SCALE GENOMIC DNA]</scope>
    <source>
        <strain evidence="1 2">HS1</strain>
    </source>
</reference>
<dbReference type="KEGG" id="daw:HS1_000215"/>
<dbReference type="Gene3D" id="3.30.870.10">
    <property type="entry name" value="Endonuclease Chain A"/>
    <property type="match status" value="1"/>
</dbReference>
<name>A0A7U4THA2_DESA2</name>
<dbReference type="RefSeq" id="WP_066060328.1">
    <property type="nucleotide sequence ID" value="NZ_CP013015.1"/>
</dbReference>
<protein>
    <recommendedName>
        <fullName evidence="3">PLD phosphodiesterase domain-containing protein</fullName>
    </recommendedName>
</protein>
<dbReference type="EMBL" id="CP013015">
    <property type="protein sequence ID" value="AMM40021.1"/>
    <property type="molecule type" value="Genomic_DNA"/>
</dbReference>
<evidence type="ECO:0008006" key="3">
    <source>
        <dbReference type="Google" id="ProtNLM"/>
    </source>
</evidence>
<dbReference type="Proteomes" id="UP000070560">
    <property type="component" value="Chromosome"/>
</dbReference>
<dbReference type="AlphaFoldDB" id="A0A7U4THA2"/>
<evidence type="ECO:0000313" key="1">
    <source>
        <dbReference type="EMBL" id="AMM40021.1"/>
    </source>
</evidence>
<keyword evidence="2" id="KW-1185">Reference proteome</keyword>